<keyword evidence="2" id="KW-0269">Exonuclease</keyword>
<keyword evidence="2" id="KW-0255">Endonuclease</keyword>
<dbReference type="PANTHER" id="PTHR14859:SF1">
    <property type="entry name" value="PGAP2-INTERACTING PROTEIN"/>
    <property type="match status" value="1"/>
</dbReference>
<dbReference type="InterPro" id="IPR051916">
    <property type="entry name" value="GPI-anchor_lipid_remodeler"/>
</dbReference>
<dbReference type="AlphaFoldDB" id="A1ZYI3"/>
<dbReference type="EMBL" id="AAWS01000066">
    <property type="protein sequence ID" value="EAY24567.1"/>
    <property type="molecule type" value="Genomic_DNA"/>
</dbReference>
<dbReference type="SUPFAM" id="SSF56219">
    <property type="entry name" value="DNase I-like"/>
    <property type="match status" value="1"/>
</dbReference>
<feature type="domain" description="Endonuclease/exonuclease/phosphatase" evidence="1">
    <location>
        <begin position="48"/>
        <end position="341"/>
    </location>
</feature>
<dbReference type="PANTHER" id="PTHR14859">
    <property type="entry name" value="CALCOFLUOR WHITE HYPERSENSITIVE PROTEIN PRECURSOR"/>
    <property type="match status" value="1"/>
</dbReference>
<gene>
    <name evidence="2" type="ORF">M23134_06970</name>
</gene>
<comment type="caution">
    <text evidence="2">The sequence shown here is derived from an EMBL/GenBank/DDBJ whole genome shotgun (WGS) entry which is preliminary data.</text>
</comment>
<sequence length="356" mass="40570">MITVLVLTGVFFTWVYLATYHPNAVQQEQVTCGKDAPTLKAGQSLKVLSWNVQYMAGKGYVFFYDLLDNSGPDTRPSKDSISLTIKEVARIITQEDPDIILLQEIDEGAARTDKEDQLKRLLGLINKAYQCHCSAFYWKASFVPDPHVMGSVGMKLSTISKYKISEGIRHQLPLIPQNFLVQQFYLKRAVLETKMPVEGNKDLLVLNTHLSAFAQGTNTMEQQVVHVNKMLKERTKQGHPWLLGGDFNLLPVGNAYRTLPKYQKKYYKPKTEIASFFNDYQAVPNIEQTRGENRAEWFTHFPNDPRVKQPDRTIDYIFFSKNIDLGKTGIGQKDTWSISDHLPLMAEFSLKGAIKK</sequence>
<dbReference type="GO" id="GO:0006506">
    <property type="term" value="P:GPI anchor biosynthetic process"/>
    <property type="evidence" value="ECO:0007669"/>
    <property type="project" value="TreeGrafter"/>
</dbReference>
<proteinExistence type="predicted"/>
<keyword evidence="3" id="KW-1185">Reference proteome</keyword>
<dbReference type="Gene3D" id="3.60.10.10">
    <property type="entry name" value="Endonuclease/exonuclease/phosphatase"/>
    <property type="match status" value="1"/>
</dbReference>
<evidence type="ECO:0000313" key="2">
    <source>
        <dbReference type="EMBL" id="EAY24567.1"/>
    </source>
</evidence>
<evidence type="ECO:0000313" key="3">
    <source>
        <dbReference type="Proteomes" id="UP000004095"/>
    </source>
</evidence>
<reference evidence="2 3" key="1">
    <citation type="submission" date="2007-01" db="EMBL/GenBank/DDBJ databases">
        <authorList>
            <person name="Haygood M."/>
            <person name="Podell S."/>
            <person name="Anderson C."/>
            <person name="Hopkinson B."/>
            <person name="Roe K."/>
            <person name="Barbeau K."/>
            <person name="Gaasterland T."/>
            <person name="Ferriera S."/>
            <person name="Johnson J."/>
            <person name="Kravitz S."/>
            <person name="Beeson K."/>
            <person name="Sutton G."/>
            <person name="Rogers Y.-H."/>
            <person name="Friedman R."/>
            <person name="Frazier M."/>
            <person name="Venter J.C."/>
        </authorList>
    </citation>
    <scope>NUCLEOTIDE SEQUENCE [LARGE SCALE GENOMIC DNA]</scope>
    <source>
        <strain evidence="2 3">ATCC 23134</strain>
    </source>
</reference>
<dbReference type="GO" id="GO:0004527">
    <property type="term" value="F:exonuclease activity"/>
    <property type="evidence" value="ECO:0007669"/>
    <property type="project" value="UniProtKB-KW"/>
</dbReference>
<protein>
    <submittedName>
        <fullName evidence="2">Endonuclease/exonuclease/phosphatase</fullName>
    </submittedName>
</protein>
<dbReference type="GO" id="GO:0004519">
    <property type="term" value="F:endonuclease activity"/>
    <property type="evidence" value="ECO:0007669"/>
    <property type="project" value="UniProtKB-KW"/>
</dbReference>
<evidence type="ECO:0000259" key="1">
    <source>
        <dbReference type="Pfam" id="PF03372"/>
    </source>
</evidence>
<accession>A1ZYI3</accession>
<dbReference type="Pfam" id="PF03372">
    <property type="entry name" value="Exo_endo_phos"/>
    <property type="match status" value="1"/>
</dbReference>
<dbReference type="Proteomes" id="UP000004095">
    <property type="component" value="Unassembled WGS sequence"/>
</dbReference>
<dbReference type="InterPro" id="IPR036691">
    <property type="entry name" value="Endo/exonu/phosph_ase_sf"/>
</dbReference>
<dbReference type="InterPro" id="IPR005135">
    <property type="entry name" value="Endo/exonuclease/phosphatase"/>
</dbReference>
<dbReference type="eggNOG" id="COG3568">
    <property type="taxonomic scope" value="Bacteria"/>
</dbReference>
<keyword evidence="2" id="KW-0378">Hydrolase</keyword>
<name>A1ZYI3_MICM2</name>
<organism evidence="2 3">
    <name type="scientific">Microscilla marina ATCC 23134</name>
    <dbReference type="NCBI Taxonomy" id="313606"/>
    <lineage>
        <taxon>Bacteria</taxon>
        <taxon>Pseudomonadati</taxon>
        <taxon>Bacteroidota</taxon>
        <taxon>Cytophagia</taxon>
        <taxon>Cytophagales</taxon>
        <taxon>Microscillaceae</taxon>
        <taxon>Microscilla</taxon>
    </lineage>
</organism>
<keyword evidence="2" id="KW-0540">Nuclease</keyword>
<dbReference type="GO" id="GO:0016020">
    <property type="term" value="C:membrane"/>
    <property type="evidence" value="ECO:0007669"/>
    <property type="project" value="GOC"/>
</dbReference>